<dbReference type="EMBL" id="QNQT01000003">
    <property type="protein sequence ID" value="RDU37023.1"/>
    <property type="molecule type" value="Genomic_DNA"/>
</dbReference>
<dbReference type="PANTHER" id="PTHR34408">
    <property type="entry name" value="FAMILY PROTEIN, PUTATIVE-RELATED"/>
    <property type="match status" value="1"/>
</dbReference>
<keyword evidence="3" id="KW-1185">Reference proteome</keyword>
<gene>
    <name evidence="2" type="ORF">DRW41_10045</name>
</gene>
<sequence length="260" mass="29668">MGIEKEAFGAEVPAWEWGRWPIFKKAVLKWLVLAILVLGLFAPSLGKPEVAAAGQTGVVEIKSGVLNVRSGPGVKYKRIGSLKNKASVPVAGVKNGWVQIKFGKRTGYVSDDYLRIYMPMAEAEARKIADRADAIQRVSWEKSYTKAQVYAIMEQAFTRKFVDRYFKQQFRTDGKDSRGNQLYHVIETEIWGLALYPLDWELKYNPKKPAVTRYQKDGVEYLFVSQYHLDEMSGNQTTMICFVKTKAGWFVYDHLVAYED</sequence>
<reference evidence="2 3" key="1">
    <citation type="submission" date="2018-07" db="EMBL/GenBank/DDBJ databases">
        <title>Bacillus sp. YLB-04 draft genome sequence.</title>
        <authorList>
            <person name="Yu L."/>
            <person name="Tang X."/>
        </authorList>
    </citation>
    <scope>NUCLEOTIDE SEQUENCE [LARGE SCALE GENOMIC DNA]</scope>
    <source>
        <strain evidence="2 3">YLB-04</strain>
    </source>
</reference>
<evidence type="ECO:0000313" key="3">
    <source>
        <dbReference type="Proteomes" id="UP000257144"/>
    </source>
</evidence>
<dbReference type="PROSITE" id="PS51781">
    <property type="entry name" value="SH3B"/>
    <property type="match status" value="1"/>
</dbReference>
<dbReference type="Proteomes" id="UP000257144">
    <property type="component" value="Unassembled WGS sequence"/>
</dbReference>
<accession>A0A3D8GRB4</accession>
<dbReference type="InterPro" id="IPR003646">
    <property type="entry name" value="SH3-like_bac-type"/>
</dbReference>
<dbReference type="SMART" id="SM00287">
    <property type="entry name" value="SH3b"/>
    <property type="match status" value="1"/>
</dbReference>
<dbReference type="OrthoDB" id="2844268at2"/>
<comment type="caution">
    <text evidence="2">The sequence shown here is derived from an EMBL/GenBank/DDBJ whole genome shotgun (WGS) entry which is preliminary data.</text>
</comment>
<dbReference type="Pfam" id="PF08239">
    <property type="entry name" value="SH3_3"/>
    <property type="match status" value="1"/>
</dbReference>
<evidence type="ECO:0000259" key="1">
    <source>
        <dbReference type="PROSITE" id="PS51781"/>
    </source>
</evidence>
<dbReference type="Gene3D" id="2.30.30.40">
    <property type="entry name" value="SH3 Domains"/>
    <property type="match status" value="1"/>
</dbReference>
<dbReference type="InterPro" id="IPR052354">
    <property type="entry name" value="Cell_Wall_Dynamics_Protein"/>
</dbReference>
<organism evidence="2 3">
    <name type="scientific">Neobacillus piezotolerans</name>
    <dbReference type="NCBI Taxonomy" id="2259171"/>
    <lineage>
        <taxon>Bacteria</taxon>
        <taxon>Bacillati</taxon>
        <taxon>Bacillota</taxon>
        <taxon>Bacilli</taxon>
        <taxon>Bacillales</taxon>
        <taxon>Bacillaceae</taxon>
        <taxon>Neobacillus</taxon>
    </lineage>
</organism>
<name>A0A3D8GRB4_9BACI</name>
<evidence type="ECO:0000313" key="2">
    <source>
        <dbReference type="EMBL" id="RDU37023.1"/>
    </source>
</evidence>
<dbReference type="AlphaFoldDB" id="A0A3D8GRB4"/>
<feature type="domain" description="SH3b" evidence="1">
    <location>
        <begin position="54"/>
        <end position="118"/>
    </location>
</feature>
<proteinExistence type="predicted"/>
<protein>
    <recommendedName>
        <fullName evidence="1">SH3b domain-containing protein</fullName>
    </recommendedName>
</protein>